<organism evidence="1 2">
    <name type="scientific">Streptomyces solincola</name>
    <dbReference type="NCBI Taxonomy" id="2100817"/>
    <lineage>
        <taxon>Bacteria</taxon>
        <taxon>Bacillati</taxon>
        <taxon>Actinomycetota</taxon>
        <taxon>Actinomycetes</taxon>
        <taxon>Kitasatosporales</taxon>
        <taxon>Streptomycetaceae</taxon>
        <taxon>Streptomyces</taxon>
    </lineage>
</organism>
<accession>A0A2S9Q398</accession>
<protein>
    <submittedName>
        <fullName evidence="1">Uncharacterized protein</fullName>
    </submittedName>
</protein>
<dbReference type="AlphaFoldDB" id="A0A2S9Q398"/>
<proteinExistence type="predicted"/>
<dbReference type="Proteomes" id="UP000239322">
    <property type="component" value="Unassembled WGS sequence"/>
</dbReference>
<keyword evidence="2" id="KW-1185">Reference proteome</keyword>
<reference evidence="1 2" key="1">
    <citation type="submission" date="2018-03" db="EMBL/GenBank/DDBJ databases">
        <title>Novel Streptomyces sp. from soil.</title>
        <authorList>
            <person name="Tan G.Y.A."/>
            <person name="Lee Z.Y."/>
        </authorList>
    </citation>
    <scope>NUCLEOTIDE SEQUENCE [LARGE SCALE GENOMIC DNA]</scope>
    <source>
        <strain evidence="1 2">ST5x</strain>
    </source>
</reference>
<gene>
    <name evidence="1" type="ORF">C6N75_00625</name>
</gene>
<sequence>MIRGASPAFEEGLLALIAEHADDLTIEVDRQWTVERAKDFVRIATPAARTLLHDVLHGGGYRAAADLRDMNRDLAGPAISLTKTLTKGVVDGLWPSGMPAPVTADYGREKPQNKKVEGYRMAADLIPVFTAAVEG</sequence>
<evidence type="ECO:0000313" key="1">
    <source>
        <dbReference type="EMBL" id="PRH81083.1"/>
    </source>
</evidence>
<name>A0A2S9Q398_9ACTN</name>
<comment type="caution">
    <text evidence="1">The sequence shown here is derived from an EMBL/GenBank/DDBJ whole genome shotgun (WGS) entry which is preliminary data.</text>
</comment>
<dbReference type="EMBL" id="PVLV01000007">
    <property type="protein sequence ID" value="PRH81083.1"/>
    <property type="molecule type" value="Genomic_DNA"/>
</dbReference>
<dbReference type="OrthoDB" id="4279667at2"/>
<dbReference type="RefSeq" id="WP_105866849.1">
    <property type="nucleotide sequence ID" value="NZ_PVLV01000007.1"/>
</dbReference>
<evidence type="ECO:0000313" key="2">
    <source>
        <dbReference type="Proteomes" id="UP000239322"/>
    </source>
</evidence>